<evidence type="ECO:0000313" key="2">
    <source>
        <dbReference type="Proteomes" id="UP000314294"/>
    </source>
</evidence>
<name>A0A4Z2HZV4_9TELE</name>
<organism evidence="1 2">
    <name type="scientific">Liparis tanakae</name>
    <name type="common">Tanaka's snailfish</name>
    <dbReference type="NCBI Taxonomy" id="230148"/>
    <lineage>
        <taxon>Eukaryota</taxon>
        <taxon>Metazoa</taxon>
        <taxon>Chordata</taxon>
        <taxon>Craniata</taxon>
        <taxon>Vertebrata</taxon>
        <taxon>Euteleostomi</taxon>
        <taxon>Actinopterygii</taxon>
        <taxon>Neopterygii</taxon>
        <taxon>Teleostei</taxon>
        <taxon>Neoteleostei</taxon>
        <taxon>Acanthomorphata</taxon>
        <taxon>Eupercaria</taxon>
        <taxon>Perciformes</taxon>
        <taxon>Cottioidei</taxon>
        <taxon>Cottales</taxon>
        <taxon>Liparidae</taxon>
        <taxon>Liparis</taxon>
    </lineage>
</organism>
<evidence type="ECO:0000313" key="1">
    <source>
        <dbReference type="EMBL" id="TNN71247.1"/>
    </source>
</evidence>
<dbReference type="Proteomes" id="UP000314294">
    <property type="component" value="Unassembled WGS sequence"/>
</dbReference>
<dbReference type="EMBL" id="SRLO01000153">
    <property type="protein sequence ID" value="TNN71247.1"/>
    <property type="molecule type" value="Genomic_DNA"/>
</dbReference>
<gene>
    <name evidence="1" type="ORF">EYF80_018595</name>
</gene>
<accession>A0A4Z2HZV4</accession>
<comment type="caution">
    <text evidence="1">The sequence shown here is derived from an EMBL/GenBank/DDBJ whole genome shotgun (WGS) entry which is preliminary data.</text>
</comment>
<dbReference type="AlphaFoldDB" id="A0A4Z2HZV4"/>
<sequence>MNSIPVQPFFMTLSCPLWDMIRAEDEDTDPLHTCMSSHSEQQARRDLSPAMSISCSLIRWSRILATVRNGPSQLSEKDNHGFVDVAVHGFRYAHPPRGVCPRIDQNLSLFDSTP</sequence>
<proteinExistence type="predicted"/>
<protein>
    <submittedName>
        <fullName evidence="1">Uncharacterized protein</fullName>
    </submittedName>
</protein>
<keyword evidence="2" id="KW-1185">Reference proteome</keyword>
<reference evidence="1 2" key="1">
    <citation type="submission" date="2019-03" db="EMBL/GenBank/DDBJ databases">
        <title>First draft genome of Liparis tanakae, snailfish: a comprehensive survey of snailfish specific genes.</title>
        <authorList>
            <person name="Kim W."/>
            <person name="Song I."/>
            <person name="Jeong J.-H."/>
            <person name="Kim D."/>
            <person name="Kim S."/>
            <person name="Ryu S."/>
            <person name="Song J.Y."/>
            <person name="Lee S.K."/>
        </authorList>
    </citation>
    <scope>NUCLEOTIDE SEQUENCE [LARGE SCALE GENOMIC DNA]</scope>
    <source>
        <tissue evidence="1">Muscle</tissue>
    </source>
</reference>